<comment type="caution">
    <text evidence="1">The sequence shown here is derived from an EMBL/GenBank/DDBJ whole genome shotgun (WGS) entry which is preliminary data.</text>
</comment>
<reference evidence="1" key="2">
    <citation type="submission" date="2022-01" db="EMBL/GenBank/DDBJ databases">
        <authorList>
            <person name="Yamashiro T."/>
            <person name="Shiraishi A."/>
            <person name="Satake H."/>
            <person name="Nakayama K."/>
        </authorList>
    </citation>
    <scope>NUCLEOTIDE SEQUENCE</scope>
</reference>
<evidence type="ECO:0000313" key="1">
    <source>
        <dbReference type="EMBL" id="GJS90077.1"/>
    </source>
</evidence>
<keyword evidence="2" id="KW-1185">Reference proteome</keyword>
<accession>A0ABQ4ZJQ0</accession>
<evidence type="ECO:0008006" key="3">
    <source>
        <dbReference type="Google" id="ProtNLM"/>
    </source>
</evidence>
<dbReference type="Proteomes" id="UP001151760">
    <property type="component" value="Unassembled WGS sequence"/>
</dbReference>
<evidence type="ECO:0000313" key="2">
    <source>
        <dbReference type="Proteomes" id="UP001151760"/>
    </source>
</evidence>
<dbReference type="PANTHER" id="PTHR46148">
    <property type="entry name" value="CHROMO DOMAIN-CONTAINING PROTEIN"/>
    <property type="match status" value="1"/>
</dbReference>
<proteinExistence type="predicted"/>
<protein>
    <recommendedName>
        <fullName evidence="3">Reverse transcriptase domain-containing protein</fullName>
    </recommendedName>
</protein>
<sequence length="164" mass="19094">MEGNVGRPFCGLKIRESRLIGLELVKETTDKVVLIKEKLKAEKDRQKSYADNRRNPLEFEVEDQVLLKVLTWKGVVRLETKTCSVKNYLADANLHVHLEEIKVDKTLHFVEEPVEIIDHEVKSLKRSRIPIVKVHWNSKRGHEDFIKTKYPHLLVEKSFVGSTK</sequence>
<organism evidence="1 2">
    <name type="scientific">Tanacetum coccineum</name>
    <dbReference type="NCBI Taxonomy" id="301880"/>
    <lineage>
        <taxon>Eukaryota</taxon>
        <taxon>Viridiplantae</taxon>
        <taxon>Streptophyta</taxon>
        <taxon>Embryophyta</taxon>
        <taxon>Tracheophyta</taxon>
        <taxon>Spermatophyta</taxon>
        <taxon>Magnoliopsida</taxon>
        <taxon>eudicotyledons</taxon>
        <taxon>Gunneridae</taxon>
        <taxon>Pentapetalae</taxon>
        <taxon>asterids</taxon>
        <taxon>campanulids</taxon>
        <taxon>Asterales</taxon>
        <taxon>Asteraceae</taxon>
        <taxon>Asteroideae</taxon>
        <taxon>Anthemideae</taxon>
        <taxon>Anthemidinae</taxon>
        <taxon>Tanacetum</taxon>
    </lineage>
</organism>
<name>A0ABQ4ZJQ0_9ASTR</name>
<gene>
    <name evidence="1" type="ORF">Tco_0772713</name>
</gene>
<reference evidence="1" key="1">
    <citation type="journal article" date="2022" name="Int. J. Mol. Sci.">
        <title>Draft Genome of Tanacetum Coccineum: Genomic Comparison of Closely Related Tanacetum-Family Plants.</title>
        <authorList>
            <person name="Yamashiro T."/>
            <person name="Shiraishi A."/>
            <person name="Nakayama K."/>
            <person name="Satake H."/>
        </authorList>
    </citation>
    <scope>NUCLEOTIDE SEQUENCE</scope>
</reference>
<dbReference type="PANTHER" id="PTHR46148:SF59">
    <property type="entry name" value="NUCLEOTIDYLTRANSFERASE, RIBONUCLEASE H"/>
    <property type="match status" value="1"/>
</dbReference>
<dbReference type="EMBL" id="BQNB010011399">
    <property type="protein sequence ID" value="GJS90077.1"/>
    <property type="molecule type" value="Genomic_DNA"/>
</dbReference>